<organism evidence="1 2">
    <name type="scientific">Phytophthora lilii</name>
    <dbReference type="NCBI Taxonomy" id="2077276"/>
    <lineage>
        <taxon>Eukaryota</taxon>
        <taxon>Sar</taxon>
        <taxon>Stramenopiles</taxon>
        <taxon>Oomycota</taxon>
        <taxon>Peronosporomycetes</taxon>
        <taxon>Peronosporales</taxon>
        <taxon>Peronosporaceae</taxon>
        <taxon>Phytophthora</taxon>
    </lineage>
</organism>
<dbReference type="OrthoDB" id="73008at2759"/>
<gene>
    <name evidence="1" type="ORF">Plil01_001051100</name>
</gene>
<name>A0A9W6U413_9STRA</name>
<proteinExistence type="predicted"/>
<dbReference type="EMBL" id="BSXW01000554">
    <property type="protein sequence ID" value="GMF25448.1"/>
    <property type="molecule type" value="Genomic_DNA"/>
</dbReference>
<keyword evidence="2" id="KW-1185">Reference proteome</keyword>
<evidence type="ECO:0000313" key="2">
    <source>
        <dbReference type="Proteomes" id="UP001165083"/>
    </source>
</evidence>
<sequence length="169" mass="18503">MLMMSVKSGQLTCRTGDHGQEPSSSVFPVNLRVGGGVKAAAGNTPFPNVIIEVAYKNESLSRFRAKLERWMNPAYSLVQVAIGIKLFYGPIDSRRVAILHRRGEPIQEVEFGLDQARPAPLTMSFPLGAIYLGAAIPPTLASHEHDPITIDLIELREVINIAVQDELDV</sequence>
<protein>
    <submittedName>
        <fullName evidence="1">Unnamed protein product</fullName>
    </submittedName>
</protein>
<dbReference type="Proteomes" id="UP001165083">
    <property type="component" value="Unassembled WGS sequence"/>
</dbReference>
<dbReference type="AlphaFoldDB" id="A0A9W6U413"/>
<accession>A0A9W6U413</accession>
<evidence type="ECO:0000313" key="1">
    <source>
        <dbReference type="EMBL" id="GMF25448.1"/>
    </source>
</evidence>
<comment type="caution">
    <text evidence="1">The sequence shown here is derived from an EMBL/GenBank/DDBJ whole genome shotgun (WGS) entry which is preliminary data.</text>
</comment>
<reference evidence="1" key="1">
    <citation type="submission" date="2023-04" db="EMBL/GenBank/DDBJ databases">
        <title>Phytophthora lilii NBRC 32176.</title>
        <authorList>
            <person name="Ichikawa N."/>
            <person name="Sato H."/>
            <person name="Tonouchi N."/>
        </authorList>
    </citation>
    <scope>NUCLEOTIDE SEQUENCE</scope>
    <source>
        <strain evidence="1">NBRC 32176</strain>
    </source>
</reference>